<evidence type="ECO:0000313" key="3">
    <source>
        <dbReference type="Proteomes" id="UP000309673"/>
    </source>
</evidence>
<feature type="transmembrane region" description="Helical" evidence="1">
    <location>
        <begin position="210"/>
        <end position="242"/>
    </location>
</feature>
<evidence type="ECO:0008006" key="4">
    <source>
        <dbReference type="Google" id="ProtNLM"/>
    </source>
</evidence>
<dbReference type="OrthoDB" id="9554559at2"/>
<reference evidence="2 3" key="1">
    <citation type="submission" date="2019-04" db="EMBL/GenBank/DDBJ databases">
        <title>Cohnella sp. nov., isolated from soil.</title>
        <authorList>
            <person name="Kim W."/>
        </authorList>
    </citation>
    <scope>NUCLEOTIDE SEQUENCE [LARGE SCALE GENOMIC DNA]</scope>
    <source>
        <strain evidence="2 3">CAU 1483</strain>
    </source>
</reference>
<feature type="transmembrane region" description="Helical" evidence="1">
    <location>
        <begin position="377"/>
        <end position="397"/>
    </location>
</feature>
<organism evidence="2 3">
    <name type="scientific">Cohnella pontilimi</name>
    <dbReference type="NCBI Taxonomy" id="2564100"/>
    <lineage>
        <taxon>Bacteria</taxon>
        <taxon>Bacillati</taxon>
        <taxon>Bacillota</taxon>
        <taxon>Bacilli</taxon>
        <taxon>Bacillales</taxon>
        <taxon>Paenibacillaceae</taxon>
        <taxon>Cohnella</taxon>
    </lineage>
</organism>
<name>A0A4U0FCX5_9BACL</name>
<comment type="caution">
    <text evidence="2">The sequence shown here is derived from an EMBL/GenBank/DDBJ whole genome shotgun (WGS) entry which is preliminary data.</text>
</comment>
<accession>A0A4U0FCX5</accession>
<evidence type="ECO:0000256" key="1">
    <source>
        <dbReference type="SAM" id="Phobius"/>
    </source>
</evidence>
<feature type="transmembrane region" description="Helical" evidence="1">
    <location>
        <begin position="12"/>
        <end position="31"/>
    </location>
</feature>
<protein>
    <recommendedName>
        <fullName evidence="4">O-antigen ligase domain-containing protein</fullName>
    </recommendedName>
</protein>
<feature type="transmembrane region" description="Helical" evidence="1">
    <location>
        <begin position="138"/>
        <end position="162"/>
    </location>
</feature>
<feature type="transmembrane region" description="Helical" evidence="1">
    <location>
        <begin position="342"/>
        <end position="365"/>
    </location>
</feature>
<feature type="transmembrane region" description="Helical" evidence="1">
    <location>
        <begin position="78"/>
        <end position="99"/>
    </location>
</feature>
<feature type="transmembrane region" description="Helical" evidence="1">
    <location>
        <begin position="51"/>
        <end position="71"/>
    </location>
</feature>
<dbReference type="Proteomes" id="UP000309673">
    <property type="component" value="Unassembled WGS sequence"/>
</dbReference>
<feature type="transmembrane region" description="Helical" evidence="1">
    <location>
        <begin position="105"/>
        <end position="126"/>
    </location>
</feature>
<keyword evidence="1" id="KW-0812">Transmembrane</keyword>
<sequence length="435" mass="49961">MKHFLFKSLNIWFLGVIALFCFVLTQIGYLASYYGNNNRLYGITLSLYKGITVYWLIFFGLFALLGVFGVVRNSKKKLTILAMGTFFIVIMDIIAWGFVYSADSLYQSTLTGYITFISFFFMLGLYINDFFELLKKKFFRSVGTIAFLLLICIVIRFSYYGFQRTGKFQLYQFYDTFSGTLNINYITLTESVAVAMLLILALIRKVRNRILFAIPMVLLLSSSLSRATFVEFVGALFVFFIIKLSRKKLILFLTSLILVMTIILLIKLDANILSILEHNRATGIFVELISGEAAFDSSYEARKVILNENLDNLKNIWLFGQFGSGMNVTGQGAYIHNWLSFWIAYGFFPFLGFSIIYIVALFKILKKWRKVNTPLSDFIILYGVYVLIAIIAFRSYVFHNAWLAFGMLAMASDGHFDKNIENNNSDNVQVLRSKY</sequence>
<proteinExistence type="predicted"/>
<dbReference type="EMBL" id="SUPK01000003">
    <property type="protein sequence ID" value="TJY42756.1"/>
    <property type="molecule type" value="Genomic_DNA"/>
</dbReference>
<gene>
    <name evidence="2" type="ORF">E5161_07905</name>
</gene>
<dbReference type="RefSeq" id="WP_136777175.1">
    <property type="nucleotide sequence ID" value="NZ_SUPK01000003.1"/>
</dbReference>
<keyword evidence="3" id="KW-1185">Reference proteome</keyword>
<keyword evidence="1" id="KW-0472">Membrane</keyword>
<evidence type="ECO:0000313" key="2">
    <source>
        <dbReference type="EMBL" id="TJY42756.1"/>
    </source>
</evidence>
<dbReference type="AlphaFoldDB" id="A0A4U0FCX5"/>
<feature type="transmembrane region" description="Helical" evidence="1">
    <location>
        <begin position="182"/>
        <end position="203"/>
    </location>
</feature>
<keyword evidence="1" id="KW-1133">Transmembrane helix</keyword>
<feature type="transmembrane region" description="Helical" evidence="1">
    <location>
        <begin position="248"/>
        <end position="266"/>
    </location>
</feature>